<accession>A0A841GWV7</accession>
<dbReference type="InterPro" id="IPR022273">
    <property type="entry name" value="PRTRC_protein-E"/>
</dbReference>
<name>A0A841GWV7_9BACT</name>
<dbReference type="AlphaFoldDB" id="A0A841GWV7"/>
<dbReference type="EMBL" id="JACHIA010000004">
    <property type="protein sequence ID" value="MBB6070353.1"/>
    <property type="molecule type" value="Genomic_DNA"/>
</dbReference>
<feature type="region of interest" description="Disordered" evidence="1">
    <location>
        <begin position="95"/>
        <end position="187"/>
    </location>
</feature>
<feature type="compositionally biased region" description="Low complexity" evidence="1">
    <location>
        <begin position="135"/>
        <end position="144"/>
    </location>
</feature>
<evidence type="ECO:0000313" key="2">
    <source>
        <dbReference type="EMBL" id="MBB6070353.1"/>
    </source>
</evidence>
<dbReference type="RefSeq" id="WP_170035740.1">
    <property type="nucleotide sequence ID" value="NZ_JABDTL010000001.1"/>
</dbReference>
<feature type="compositionally biased region" description="Pro residues" evidence="1">
    <location>
        <begin position="125"/>
        <end position="134"/>
    </location>
</feature>
<reference evidence="2 3" key="1">
    <citation type="submission" date="2020-08" db="EMBL/GenBank/DDBJ databases">
        <title>Genomic Encyclopedia of Type Strains, Phase IV (KMG-IV): sequencing the most valuable type-strain genomes for metagenomic binning, comparative biology and taxonomic classification.</title>
        <authorList>
            <person name="Goeker M."/>
        </authorList>
    </citation>
    <scope>NUCLEOTIDE SEQUENCE [LARGE SCALE GENOMIC DNA]</scope>
    <source>
        <strain evidence="2 3">DSM 29007</strain>
    </source>
</reference>
<dbReference type="Proteomes" id="UP000582837">
    <property type="component" value="Unassembled WGS sequence"/>
</dbReference>
<comment type="caution">
    <text evidence="2">The sequence shown here is derived from an EMBL/GenBank/DDBJ whole genome shotgun (WGS) entry which is preliminary data.</text>
</comment>
<evidence type="ECO:0000313" key="3">
    <source>
        <dbReference type="Proteomes" id="UP000582837"/>
    </source>
</evidence>
<evidence type="ECO:0000256" key="1">
    <source>
        <dbReference type="SAM" id="MobiDB-lite"/>
    </source>
</evidence>
<dbReference type="NCBIfam" id="TIGR03741">
    <property type="entry name" value="PRTRC_E"/>
    <property type="match status" value="1"/>
</dbReference>
<gene>
    <name evidence="2" type="ORF">HNQ61_001972</name>
</gene>
<feature type="compositionally biased region" description="Low complexity" evidence="1">
    <location>
        <begin position="151"/>
        <end position="161"/>
    </location>
</feature>
<sequence>MTSEPSGGLMQALAPITTRRPVHLIVSAAEDGDLHVVCQPVRASNDEEPELAQGFTVTASPAELDQDLPGLVANTWVPARESLQRVLDQVAAAAEQKRQAVMKKPPKGGRATDAPSPASAQISLDPPPAGPPASSPRVPAPSDAAAEEGDQPAQPADTAAPPATPEPVLVAAGAPAPAGDEISAMFD</sequence>
<organism evidence="2 3">
    <name type="scientific">Longimicrobium terrae</name>
    <dbReference type="NCBI Taxonomy" id="1639882"/>
    <lineage>
        <taxon>Bacteria</taxon>
        <taxon>Pseudomonadati</taxon>
        <taxon>Gemmatimonadota</taxon>
        <taxon>Longimicrobiia</taxon>
        <taxon>Longimicrobiales</taxon>
        <taxon>Longimicrobiaceae</taxon>
        <taxon>Longimicrobium</taxon>
    </lineage>
</organism>
<protein>
    <submittedName>
        <fullName evidence="2">PRTRC genetic system protein E</fullName>
    </submittedName>
</protein>
<proteinExistence type="predicted"/>
<keyword evidence="3" id="KW-1185">Reference proteome</keyword>